<evidence type="ECO:0000256" key="1">
    <source>
        <dbReference type="ARBA" id="ARBA00002388"/>
    </source>
</evidence>
<dbReference type="PROSITE" id="PS50072">
    <property type="entry name" value="CSA_PPIASE_2"/>
    <property type="match status" value="1"/>
</dbReference>
<reference evidence="6" key="1">
    <citation type="submission" date="2020-10" db="EMBL/GenBank/DDBJ databases">
        <authorList>
            <person name="Gilroy R."/>
        </authorList>
    </citation>
    <scope>NUCLEOTIDE SEQUENCE</scope>
    <source>
        <strain evidence="6">23406</strain>
    </source>
</reference>
<name>A0A9D1NBY6_9FIRM</name>
<dbReference type="GO" id="GO:0003755">
    <property type="term" value="F:peptidyl-prolyl cis-trans isomerase activity"/>
    <property type="evidence" value="ECO:0007669"/>
    <property type="project" value="UniProtKB-UniRule"/>
</dbReference>
<dbReference type="PANTHER" id="PTHR45625">
    <property type="entry name" value="PEPTIDYL-PROLYL CIS-TRANS ISOMERASE-RELATED"/>
    <property type="match status" value="1"/>
</dbReference>
<gene>
    <name evidence="6" type="ORF">IAB14_03145</name>
</gene>
<accession>A0A9D1NBY6</accession>
<evidence type="ECO:0000256" key="3">
    <source>
        <dbReference type="ARBA" id="ARBA00023235"/>
    </source>
</evidence>
<dbReference type="InterPro" id="IPR002130">
    <property type="entry name" value="Cyclophilin-type_PPIase_dom"/>
</dbReference>
<keyword evidence="3 4" id="KW-0413">Isomerase</keyword>
<evidence type="ECO:0000256" key="4">
    <source>
        <dbReference type="RuleBase" id="RU363019"/>
    </source>
</evidence>
<keyword evidence="2 4" id="KW-0697">Rotamase</keyword>
<dbReference type="EMBL" id="DVOH01000022">
    <property type="protein sequence ID" value="HIV00096.1"/>
    <property type="molecule type" value="Genomic_DNA"/>
</dbReference>
<dbReference type="PROSITE" id="PS00170">
    <property type="entry name" value="CSA_PPIASE_1"/>
    <property type="match status" value="1"/>
</dbReference>
<comment type="function">
    <text evidence="1 4">PPIases accelerate the folding of proteins. It catalyzes the cis-trans isomerization of proline imidic peptide bonds in oligopeptides.</text>
</comment>
<comment type="catalytic activity">
    <reaction evidence="4">
        <text>[protein]-peptidylproline (omega=180) = [protein]-peptidylproline (omega=0)</text>
        <dbReference type="Rhea" id="RHEA:16237"/>
        <dbReference type="Rhea" id="RHEA-COMP:10747"/>
        <dbReference type="Rhea" id="RHEA-COMP:10748"/>
        <dbReference type="ChEBI" id="CHEBI:83833"/>
        <dbReference type="ChEBI" id="CHEBI:83834"/>
        <dbReference type="EC" id="5.2.1.8"/>
    </reaction>
</comment>
<evidence type="ECO:0000259" key="5">
    <source>
        <dbReference type="PROSITE" id="PS50072"/>
    </source>
</evidence>
<comment type="caution">
    <text evidence="6">The sequence shown here is derived from an EMBL/GenBank/DDBJ whole genome shotgun (WGS) entry which is preliminary data.</text>
</comment>
<sequence length="200" mass="22130">MAERIVIRLTDGREIRLALCPEYAPETVAHFVELVKRGYYTGLCFHRVINGFMIQGGGFRVDGNTVSDAPEARAIRGEFASNGCKTNTLKHEAGVISMARTQDKNSATGQFFIMTDAAPHLDGDYAAFGKVEDPESLAVVRAIGKGATYRTARVRGMPYEYAQNPYRGNARMEQYYMSQLFSDFPYPDPVVIAEIVIAAD</sequence>
<dbReference type="PANTHER" id="PTHR45625:SF4">
    <property type="entry name" value="PEPTIDYLPROLYL ISOMERASE DOMAIN AND WD REPEAT-CONTAINING PROTEIN 1"/>
    <property type="match status" value="1"/>
</dbReference>
<evidence type="ECO:0000313" key="6">
    <source>
        <dbReference type="EMBL" id="HIV00096.1"/>
    </source>
</evidence>
<feature type="domain" description="PPIase cyclophilin-type" evidence="5">
    <location>
        <begin position="14"/>
        <end position="158"/>
    </location>
</feature>
<dbReference type="EC" id="5.2.1.8" evidence="4"/>
<proteinExistence type="inferred from homology"/>
<dbReference type="InterPro" id="IPR029000">
    <property type="entry name" value="Cyclophilin-like_dom_sf"/>
</dbReference>
<comment type="similarity">
    <text evidence="4">Belongs to the cyclophilin-type PPIase family.</text>
</comment>
<evidence type="ECO:0000256" key="2">
    <source>
        <dbReference type="ARBA" id="ARBA00023110"/>
    </source>
</evidence>
<dbReference type="GO" id="GO:0006457">
    <property type="term" value="P:protein folding"/>
    <property type="evidence" value="ECO:0007669"/>
    <property type="project" value="InterPro"/>
</dbReference>
<dbReference type="CDD" id="cd00317">
    <property type="entry name" value="cyclophilin"/>
    <property type="match status" value="1"/>
</dbReference>
<dbReference type="Gene3D" id="2.40.100.10">
    <property type="entry name" value="Cyclophilin-like"/>
    <property type="match status" value="1"/>
</dbReference>
<organism evidence="6 7">
    <name type="scientific">Candidatus Stercoripulliclostridium merdipullorum</name>
    <dbReference type="NCBI Taxonomy" id="2840952"/>
    <lineage>
        <taxon>Bacteria</taxon>
        <taxon>Bacillati</taxon>
        <taxon>Bacillota</taxon>
        <taxon>Clostridia</taxon>
        <taxon>Eubacteriales</taxon>
        <taxon>Candidatus Stercoripulliclostridium</taxon>
    </lineage>
</organism>
<protein>
    <recommendedName>
        <fullName evidence="4">Peptidyl-prolyl cis-trans isomerase</fullName>
        <shortName evidence="4">PPIase</shortName>
        <ecNumber evidence="4">5.2.1.8</ecNumber>
    </recommendedName>
</protein>
<dbReference type="SUPFAM" id="SSF50891">
    <property type="entry name" value="Cyclophilin-like"/>
    <property type="match status" value="1"/>
</dbReference>
<dbReference type="PRINTS" id="PR00153">
    <property type="entry name" value="CSAPPISMRASE"/>
</dbReference>
<dbReference type="AlphaFoldDB" id="A0A9D1NBY6"/>
<dbReference type="Proteomes" id="UP000886891">
    <property type="component" value="Unassembled WGS sequence"/>
</dbReference>
<dbReference type="InterPro" id="IPR044666">
    <property type="entry name" value="Cyclophilin_A-like"/>
</dbReference>
<dbReference type="Pfam" id="PF00160">
    <property type="entry name" value="Pro_isomerase"/>
    <property type="match status" value="1"/>
</dbReference>
<evidence type="ECO:0000313" key="7">
    <source>
        <dbReference type="Proteomes" id="UP000886891"/>
    </source>
</evidence>
<dbReference type="InterPro" id="IPR020892">
    <property type="entry name" value="Cyclophilin-type_PPIase_CS"/>
</dbReference>
<reference evidence="6" key="2">
    <citation type="journal article" date="2021" name="PeerJ">
        <title>Extensive microbial diversity within the chicken gut microbiome revealed by metagenomics and culture.</title>
        <authorList>
            <person name="Gilroy R."/>
            <person name="Ravi A."/>
            <person name="Getino M."/>
            <person name="Pursley I."/>
            <person name="Horton D.L."/>
            <person name="Alikhan N.F."/>
            <person name="Baker D."/>
            <person name="Gharbi K."/>
            <person name="Hall N."/>
            <person name="Watson M."/>
            <person name="Adriaenssens E.M."/>
            <person name="Foster-Nyarko E."/>
            <person name="Jarju S."/>
            <person name="Secka A."/>
            <person name="Antonio M."/>
            <person name="Oren A."/>
            <person name="Chaudhuri R.R."/>
            <person name="La Ragione R."/>
            <person name="Hildebrand F."/>
            <person name="Pallen M.J."/>
        </authorList>
    </citation>
    <scope>NUCLEOTIDE SEQUENCE</scope>
    <source>
        <strain evidence="6">23406</strain>
    </source>
</reference>